<protein>
    <submittedName>
        <fullName evidence="1">Uncharacterized protein</fullName>
    </submittedName>
</protein>
<gene>
    <name evidence="1" type="ORF">SYYB1_33</name>
</gene>
<accession>A0A977SMF2</accession>
<organism evidence="1 2">
    <name type="scientific">Bacillus phage vB_BaeroP_SYYB1</name>
    <dbReference type="NCBI Taxonomy" id="2980552"/>
    <lineage>
        <taxon>Viruses</taxon>
        <taxon>Duplodnaviria</taxon>
        <taxon>Heunggongvirae</taxon>
        <taxon>Uroviricota</taxon>
        <taxon>Caudoviricetes</taxon>
        <taxon>Salasmaviridae</taxon>
        <taxon>Tatarstanvirinae</taxon>
        <taxon>Gaunavirus</taxon>
        <taxon>Gaunavirus syybuna</taxon>
    </lineage>
</organism>
<dbReference type="EMBL" id="OP433492">
    <property type="protein sequence ID" value="UXN78522.1"/>
    <property type="molecule type" value="Genomic_DNA"/>
</dbReference>
<dbReference type="Proteomes" id="UP001064695">
    <property type="component" value="Segment"/>
</dbReference>
<reference evidence="1" key="1">
    <citation type="submission" date="2022-09" db="EMBL/GenBank/DDBJ databases">
        <authorList>
            <person name="Xie Z."/>
            <person name="Yang M."/>
        </authorList>
    </citation>
    <scope>NUCLEOTIDE SEQUENCE</scope>
</reference>
<keyword evidence="2" id="KW-1185">Reference proteome</keyword>
<evidence type="ECO:0000313" key="2">
    <source>
        <dbReference type="Proteomes" id="UP001064695"/>
    </source>
</evidence>
<name>A0A977SMF2_9CAUD</name>
<sequence length="105" mass="12325">MDKRPQVIKEKLESTLFFNVSIYKLHHATILNIEGVNNATDRKHYMIELEGNLISIYIFNNLSGYVDHIKLETRTHEAINYILSNERKTILKNVKNLLKKVDKLD</sequence>
<evidence type="ECO:0000313" key="1">
    <source>
        <dbReference type="EMBL" id="UXN78522.1"/>
    </source>
</evidence>
<proteinExistence type="predicted"/>